<evidence type="ECO:0000313" key="2">
    <source>
        <dbReference type="EMBL" id="KAA8892742.1"/>
    </source>
</evidence>
<feature type="compositionally biased region" description="Basic and acidic residues" evidence="1">
    <location>
        <begin position="1"/>
        <end position="11"/>
    </location>
</feature>
<comment type="caution">
    <text evidence="2">The sequence shown here is derived from an EMBL/GenBank/DDBJ whole genome shotgun (WGS) entry which is preliminary data.</text>
</comment>
<gene>
    <name evidence="2" type="ORF">FN846DRAFT_1009590</name>
</gene>
<proteinExistence type="predicted"/>
<feature type="region of interest" description="Disordered" evidence="1">
    <location>
        <begin position="612"/>
        <end position="651"/>
    </location>
</feature>
<feature type="compositionally biased region" description="Basic residues" evidence="1">
    <location>
        <begin position="634"/>
        <end position="643"/>
    </location>
</feature>
<feature type="compositionally biased region" description="Low complexity" evidence="1">
    <location>
        <begin position="19"/>
        <end position="29"/>
    </location>
</feature>
<feature type="compositionally biased region" description="Basic and acidic residues" evidence="1">
    <location>
        <begin position="730"/>
        <end position="761"/>
    </location>
</feature>
<name>A0A5J5EB65_9PEZI</name>
<feature type="region of interest" description="Disordered" evidence="1">
    <location>
        <begin position="448"/>
        <end position="530"/>
    </location>
</feature>
<feature type="region of interest" description="Disordered" evidence="1">
    <location>
        <begin position="730"/>
        <end position="931"/>
    </location>
</feature>
<evidence type="ECO:0000313" key="3">
    <source>
        <dbReference type="Proteomes" id="UP000326924"/>
    </source>
</evidence>
<feature type="region of interest" description="Disordered" evidence="1">
    <location>
        <begin position="667"/>
        <end position="713"/>
    </location>
</feature>
<dbReference type="InParanoid" id="A0A5J5EB65"/>
<feature type="compositionally biased region" description="Basic and acidic residues" evidence="1">
    <location>
        <begin position="780"/>
        <end position="789"/>
    </location>
</feature>
<feature type="compositionally biased region" description="Low complexity" evidence="1">
    <location>
        <begin position="866"/>
        <end position="881"/>
    </location>
</feature>
<feature type="compositionally biased region" description="Polar residues" evidence="1">
    <location>
        <begin position="1191"/>
        <end position="1200"/>
    </location>
</feature>
<feature type="region of interest" description="Disordered" evidence="1">
    <location>
        <begin position="316"/>
        <end position="344"/>
    </location>
</feature>
<keyword evidence="3" id="KW-1185">Reference proteome</keyword>
<sequence>MQRSSRPDDLVLKPAPKVSASRARSRSGSTPDQQIPSSASTESSRISPLINVNPAPAYIAPSAAARLVTSDHESFFRSLQDEGVIGPGMPTILVNAGSLALVNQFLDFLLHSILSNAKSTSLSALRPAVTEILRIRLAREAVAGADQELKSYLGGDDEDLESFDDASDPVNRDEWKLESTWKKCRVQCMVYSSLGDLEEDDEVLYSEYGLEGSVGIEQYQRQSSMPGIVSPAVAIWLTSILEFIGEQTLLVAGHASIARYSAQRIAVASNLSPSASSGVTFPEQPIVEELDTEKVALNPSLGRMWRQWRKKVRGGRGSISLPSGDGVLQPMERQAGQRSTSRGEEIVPADDLPIQNDCSEQAAKAAPASAPSEDVDSIRSAILSESTLTPIAEQIAPRISSPRMLGVRNGDDSQTNIPRRPQSLIILPWTTSPPFVLSTAVRRPVSLPDLKRGDFADPSAESENSNHSPDKDVEEVSSTLAGATKNRPCYNIPLPHPGPDEEHELPATSTSDQVIDEDRRSTKVVNPSEHENQYSAIVEPKTVEPEDIQRGDSQITLDRTAALADSNDELASATQQLQHVLEDDEYDPYAAKPSQQPVMTPTRSETFFFDEGEASPSNNQGRVDMVPTAAGGHRTSHSKHHSSARNGVNSLSEHKIGQVQLISSSASMQSIPPERAGNARVFTPPTTPDTSRRSSSFSKIQRPIHTSGSASSQASILKTFIPWPHDGAKYSKVHHESDGESRSSHHSERLARHDDKERSFEELISSGGTIHCTITPDPIRNMEKGRDSPSQKTPTADLADFFRSTGPDGRPVASSRTVPNSPRTPVHRSPAPTPMRDLRSNGSTTSSISDFLKNTAPQRSPGYAFSHSSGGSNSRLQSSMSMEGGKEMTPSTKNAGLPAVIRQTGREGHPQSKRPKNRLMAREASGTTGSETTSALADFFRNTNPPMQGEAPVHRISRSVAPFRDTMDSAHFNSSTDPDIIEQTEHDSTSTTARSIVSAPQESYSSSFTSSTALLRTSSKKTVDYGGTSTALPSMPNVKRKQTRAQDPYAIAIDGLDDTDIDDMEGLNLVLPRKREEESLVDFLRNTPPPPSTAPQPFIQTNPKTVQKKGSAVSLMSRFGRSSRKNSIASNTDKMPLGTPLRGSPQPKYVPLLVSNPDEPSAMGHSSSGSDHYQQPAPHVQTDLHSRSDQYPRSSHSATSRIEFDTHRAFSNAPMPRNPSRPNVHPRQPQAVRNDTDSLANFLKHTGPPKEARTAHPDKEESRSLLPKISFSRNKKLGVA</sequence>
<dbReference type="OrthoDB" id="5382203at2759"/>
<reference evidence="2 3" key="1">
    <citation type="submission" date="2019-09" db="EMBL/GenBank/DDBJ databases">
        <title>Draft genome of the ectomycorrhizal ascomycete Sphaerosporella brunnea.</title>
        <authorList>
            <consortium name="DOE Joint Genome Institute"/>
            <person name="Benucci G.M."/>
            <person name="Marozzi G."/>
            <person name="Antonielli L."/>
            <person name="Sanchez S."/>
            <person name="Marco P."/>
            <person name="Wang X."/>
            <person name="Falini L.B."/>
            <person name="Barry K."/>
            <person name="Haridas S."/>
            <person name="Lipzen A."/>
            <person name="Labutti K."/>
            <person name="Grigoriev I.V."/>
            <person name="Murat C."/>
            <person name="Martin F."/>
            <person name="Albertini E."/>
            <person name="Donnini D."/>
            <person name="Bonito G."/>
        </authorList>
    </citation>
    <scope>NUCLEOTIDE SEQUENCE [LARGE SCALE GENOMIC DNA]</scope>
    <source>
        <strain evidence="2 3">Sb_GMNB300</strain>
    </source>
</reference>
<protein>
    <submittedName>
        <fullName evidence="2">Uncharacterized protein</fullName>
    </submittedName>
</protein>
<evidence type="ECO:0000256" key="1">
    <source>
        <dbReference type="SAM" id="MobiDB-lite"/>
    </source>
</evidence>
<organism evidence="2 3">
    <name type="scientific">Sphaerosporella brunnea</name>
    <dbReference type="NCBI Taxonomy" id="1250544"/>
    <lineage>
        <taxon>Eukaryota</taxon>
        <taxon>Fungi</taxon>
        <taxon>Dikarya</taxon>
        <taxon>Ascomycota</taxon>
        <taxon>Pezizomycotina</taxon>
        <taxon>Pezizomycetes</taxon>
        <taxon>Pezizales</taxon>
        <taxon>Pyronemataceae</taxon>
        <taxon>Sphaerosporella</taxon>
    </lineage>
</organism>
<feature type="compositionally biased region" description="Basic and acidic residues" evidence="1">
    <location>
        <begin position="1248"/>
        <end position="1263"/>
    </location>
</feature>
<dbReference type="EMBL" id="VXIS01000607">
    <property type="protein sequence ID" value="KAA8892742.1"/>
    <property type="molecule type" value="Genomic_DNA"/>
</dbReference>
<feature type="region of interest" description="Disordered" evidence="1">
    <location>
        <begin position="1086"/>
        <end position="1280"/>
    </location>
</feature>
<dbReference type="AlphaFoldDB" id="A0A5J5EB65"/>
<feature type="region of interest" description="Disordered" evidence="1">
    <location>
        <begin position="1"/>
        <end position="46"/>
    </location>
</feature>
<feature type="compositionally biased region" description="Polar residues" evidence="1">
    <location>
        <begin position="840"/>
        <end position="849"/>
    </location>
</feature>
<accession>A0A5J5EB65</accession>
<feature type="compositionally biased region" description="Polar residues" evidence="1">
    <location>
        <begin position="1164"/>
        <end position="1173"/>
    </location>
</feature>
<dbReference type="Proteomes" id="UP000326924">
    <property type="component" value="Unassembled WGS sequence"/>
</dbReference>
<feature type="compositionally biased region" description="Polar residues" evidence="1">
    <location>
        <begin position="814"/>
        <end position="823"/>
    </location>
</feature>
<feature type="compositionally biased region" description="Polar residues" evidence="1">
    <location>
        <begin position="704"/>
        <end position="713"/>
    </location>
</feature>
<feature type="compositionally biased region" description="Polar residues" evidence="1">
    <location>
        <begin position="30"/>
        <end position="46"/>
    </location>
</feature>